<dbReference type="Proteomes" id="UP000244488">
    <property type="component" value="Unassembled WGS sequence"/>
</dbReference>
<feature type="domain" description="PFU" evidence="2">
    <location>
        <begin position="7"/>
        <end position="51"/>
    </location>
</feature>
<proteinExistence type="predicted"/>
<dbReference type="AlphaFoldDB" id="A0A2T6IXF6"/>
<dbReference type="VEuPathDB" id="ToxoDB:TGBR9_381640"/>
<name>A0A2T6IXF6_TOXGO</name>
<accession>A0A2T6IXF6</accession>
<dbReference type="EMBL" id="AFHV02001059">
    <property type="protein sequence ID" value="PUA90026.1"/>
    <property type="molecule type" value="Genomic_DNA"/>
</dbReference>
<evidence type="ECO:0000313" key="4">
    <source>
        <dbReference type="Proteomes" id="UP000244488"/>
    </source>
</evidence>
<protein>
    <submittedName>
        <fullName evidence="3">PFU (PLAA family ubiquitin-binding) protein</fullName>
    </submittedName>
</protein>
<gene>
    <name evidence="3" type="ORF">TGBR9_381640</name>
</gene>
<sequence length="119" mass="13177">MTSIRGQDGEMKMFREGNMATVYTWKQSTGCWERVGEVVGAAKQSTHYEGDAVRLKCRKTAHACTENIENRSASSTSAASSQPPSRSAEMKSRVSAAAELRSREICLSILEHLKSYERS</sequence>
<feature type="compositionally biased region" description="Low complexity" evidence="1">
    <location>
        <begin position="71"/>
        <end position="87"/>
    </location>
</feature>
<reference evidence="3 4" key="1">
    <citation type="journal article" date="2016" name="Nat. Commun.">
        <title>Local admixture of amplified and diversified secreted pathogenesis determinants shapes mosaic Toxoplasma gondii genomes.</title>
        <authorList>
            <person name="Lorenzi H."/>
            <person name="Khan A."/>
            <person name="Behnke M.S."/>
            <person name="Namasivayam S."/>
            <person name="Swapna L.S."/>
            <person name="Hadjithomas M."/>
            <person name="Karamycheva S."/>
            <person name="Pinney D."/>
            <person name="Brunk B.P."/>
            <person name="Ajioka J.W."/>
            <person name="Ajzenberg D."/>
            <person name="Boothroyd J.C."/>
            <person name="Boyle J.P."/>
            <person name="Darde M.L."/>
            <person name="Diaz-Miranda M.A."/>
            <person name="Dubey J.P."/>
            <person name="Fritz H.M."/>
            <person name="Gennari S.M."/>
            <person name="Gregory B.D."/>
            <person name="Kim K."/>
            <person name="Saeij J.P."/>
            <person name="Su C."/>
            <person name="White M.W."/>
            <person name="Zhu X.Q."/>
            <person name="Howe D.K."/>
            <person name="Rosenthal B.M."/>
            <person name="Grigg M.E."/>
            <person name="Parkinson J."/>
            <person name="Liu L."/>
            <person name="Kissinger J.C."/>
            <person name="Roos D.S."/>
            <person name="Sibley L.D."/>
        </authorList>
    </citation>
    <scope>NUCLEOTIDE SEQUENCE [LARGE SCALE GENOMIC DNA]</scope>
    <source>
        <strain evidence="3 4">TgCATBr9</strain>
    </source>
</reference>
<evidence type="ECO:0000313" key="3">
    <source>
        <dbReference type="EMBL" id="PUA90026.1"/>
    </source>
</evidence>
<dbReference type="InterPro" id="IPR015155">
    <property type="entry name" value="PFU"/>
</dbReference>
<organism evidence="3 4">
    <name type="scientific">Toxoplasma gondii TgCATBr9</name>
    <dbReference type="NCBI Taxonomy" id="943120"/>
    <lineage>
        <taxon>Eukaryota</taxon>
        <taxon>Sar</taxon>
        <taxon>Alveolata</taxon>
        <taxon>Apicomplexa</taxon>
        <taxon>Conoidasida</taxon>
        <taxon>Coccidia</taxon>
        <taxon>Eucoccidiorida</taxon>
        <taxon>Eimeriorina</taxon>
        <taxon>Sarcocystidae</taxon>
        <taxon>Toxoplasma</taxon>
    </lineage>
</organism>
<evidence type="ECO:0000256" key="1">
    <source>
        <dbReference type="SAM" id="MobiDB-lite"/>
    </source>
</evidence>
<comment type="caution">
    <text evidence="3">The sequence shown here is derived from an EMBL/GenBank/DDBJ whole genome shotgun (WGS) entry which is preliminary data.</text>
</comment>
<evidence type="ECO:0000259" key="2">
    <source>
        <dbReference type="Pfam" id="PF09070"/>
    </source>
</evidence>
<feature type="region of interest" description="Disordered" evidence="1">
    <location>
        <begin position="68"/>
        <end position="94"/>
    </location>
</feature>
<dbReference type="Pfam" id="PF09070">
    <property type="entry name" value="PFU"/>
    <property type="match status" value="1"/>
</dbReference>